<dbReference type="InterPro" id="IPR006600">
    <property type="entry name" value="HTH_CenpB_DNA-bd_dom"/>
</dbReference>
<feature type="domain" description="DDE-1" evidence="4">
    <location>
        <begin position="177"/>
        <end position="233"/>
    </location>
</feature>
<reference evidence="6" key="1">
    <citation type="submission" date="2021-07" db="EMBL/GenBank/DDBJ databases">
        <authorList>
            <person name="Catto M.A."/>
            <person name="Jacobson A."/>
            <person name="Kennedy G."/>
            <person name="Labadie P."/>
            <person name="Hunt B.G."/>
            <person name="Srinivasan R."/>
        </authorList>
    </citation>
    <scope>NUCLEOTIDE SEQUENCE</scope>
    <source>
        <strain evidence="6">PL_HMW_Pooled</strain>
        <tissue evidence="6">Head</tissue>
    </source>
</reference>
<dbReference type="GO" id="GO:0005634">
    <property type="term" value="C:nucleus"/>
    <property type="evidence" value="ECO:0007669"/>
    <property type="project" value="UniProtKB-SubCell"/>
</dbReference>
<dbReference type="PANTHER" id="PTHR19303">
    <property type="entry name" value="TRANSPOSON"/>
    <property type="match status" value="1"/>
</dbReference>
<dbReference type="Pfam" id="PF03221">
    <property type="entry name" value="HTH_Tnp_Tc5"/>
    <property type="match status" value="1"/>
</dbReference>
<dbReference type="Pfam" id="PF03184">
    <property type="entry name" value="DDE_1"/>
    <property type="match status" value="1"/>
</dbReference>
<dbReference type="AlphaFoldDB" id="A0AAE1HT39"/>
<evidence type="ECO:0000259" key="4">
    <source>
        <dbReference type="Pfam" id="PF03184"/>
    </source>
</evidence>
<dbReference type="InterPro" id="IPR004875">
    <property type="entry name" value="DDE_SF_endonuclease_dom"/>
</dbReference>
<dbReference type="Proteomes" id="UP001219518">
    <property type="component" value="Unassembled WGS sequence"/>
</dbReference>
<keyword evidence="2" id="KW-0238">DNA-binding</keyword>
<dbReference type="InterPro" id="IPR050863">
    <property type="entry name" value="CenT-Element_Derived"/>
</dbReference>
<protein>
    <submittedName>
        <fullName evidence="6">Jerky protein homolog-like</fullName>
    </submittedName>
</protein>
<evidence type="ECO:0000256" key="3">
    <source>
        <dbReference type="SAM" id="MobiDB-lite"/>
    </source>
</evidence>
<evidence type="ECO:0000313" key="6">
    <source>
        <dbReference type="EMBL" id="KAK3926326.1"/>
    </source>
</evidence>
<organism evidence="6 7">
    <name type="scientific">Frankliniella fusca</name>
    <dbReference type="NCBI Taxonomy" id="407009"/>
    <lineage>
        <taxon>Eukaryota</taxon>
        <taxon>Metazoa</taxon>
        <taxon>Ecdysozoa</taxon>
        <taxon>Arthropoda</taxon>
        <taxon>Hexapoda</taxon>
        <taxon>Insecta</taxon>
        <taxon>Pterygota</taxon>
        <taxon>Neoptera</taxon>
        <taxon>Paraneoptera</taxon>
        <taxon>Thysanoptera</taxon>
        <taxon>Terebrantia</taxon>
        <taxon>Thripoidea</taxon>
        <taxon>Thripidae</taxon>
        <taxon>Frankliniella</taxon>
    </lineage>
</organism>
<feature type="region of interest" description="Disordered" evidence="3">
    <location>
        <begin position="1"/>
        <end position="27"/>
    </location>
</feature>
<reference evidence="6" key="2">
    <citation type="journal article" date="2023" name="BMC Genomics">
        <title>Pest status, molecular evolution, and epigenetic factors derived from the genome assembly of Frankliniella fusca, a thysanopteran phytovirus vector.</title>
        <authorList>
            <person name="Catto M.A."/>
            <person name="Labadie P.E."/>
            <person name="Jacobson A.L."/>
            <person name="Kennedy G.G."/>
            <person name="Srinivasan R."/>
            <person name="Hunt B.G."/>
        </authorList>
    </citation>
    <scope>NUCLEOTIDE SEQUENCE</scope>
    <source>
        <strain evidence="6">PL_HMW_Pooled</strain>
    </source>
</reference>
<dbReference type="PANTHER" id="PTHR19303:SF16">
    <property type="entry name" value="JERKY PROTEIN HOMOLOG-LIKE"/>
    <property type="match status" value="1"/>
</dbReference>
<gene>
    <name evidence="6" type="ORF">KUF71_014573</name>
</gene>
<evidence type="ECO:0000256" key="1">
    <source>
        <dbReference type="ARBA" id="ARBA00004123"/>
    </source>
</evidence>
<comment type="subcellular location">
    <subcellularLocation>
        <location evidence="1">Nucleus</location>
    </subcellularLocation>
</comment>
<dbReference type="InterPro" id="IPR009057">
    <property type="entry name" value="Homeodomain-like_sf"/>
</dbReference>
<evidence type="ECO:0000256" key="2">
    <source>
        <dbReference type="ARBA" id="ARBA00023125"/>
    </source>
</evidence>
<evidence type="ECO:0000259" key="5">
    <source>
        <dbReference type="Pfam" id="PF03221"/>
    </source>
</evidence>
<feature type="domain" description="HTH CENPB-type" evidence="5">
    <location>
        <begin position="68"/>
        <end position="108"/>
    </location>
</feature>
<keyword evidence="7" id="KW-1185">Reference proteome</keyword>
<dbReference type="GO" id="GO:0003677">
    <property type="term" value="F:DNA binding"/>
    <property type="evidence" value="ECO:0007669"/>
    <property type="project" value="UniProtKB-KW"/>
</dbReference>
<accession>A0AAE1HT39</accession>
<proteinExistence type="predicted"/>
<dbReference type="SUPFAM" id="SSF46689">
    <property type="entry name" value="Homeodomain-like"/>
    <property type="match status" value="1"/>
</dbReference>
<sequence length="233" mass="26151">MSEETATPIVGKGPTTNDKENDKKKRRSLSIPEKIKILDEIDNGVPVDVVASDRQLHPGHVRNITDIITDAMLQAQALELRDDGLAPQAFKASNGWVRNFKKRYQIKTLSVQGEKAAADEPRATEYIGELMEFIETEKYALDDIYNMDETGCCWKSLPKKTLAHAGEKRVDGGKVKKDRFTAVMCANSTGTHRMRLMIIGKAKTPRCFKAGYTPPVIYTSQDNAWMTIDIFKE</sequence>
<dbReference type="EMBL" id="JAHWGI010001250">
    <property type="protein sequence ID" value="KAK3926326.1"/>
    <property type="molecule type" value="Genomic_DNA"/>
</dbReference>
<name>A0AAE1HT39_9NEOP</name>
<evidence type="ECO:0000313" key="7">
    <source>
        <dbReference type="Proteomes" id="UP001219518"/>
    </source>
</evidence>
<dbReference type="Gene3D" id="1.10.10.60">
    <property type="entry name" value="Homeodomain-like"/>
    <property type="match status" value="1"/>
</dbReference>
<comment type="caution">
    <text evidence="6">The sequence shown here is derived from an EMBL/GenBank/DDBJ whole genome shotgun (WGS) entry which is preliminary data.</text>
</comment>